<dbReference type="Proteomes" id="UP000433577">
    <property type="component" value="Chromosome 1"/>
</dbReference>
<sequence>MSQPRLDNTFRQTHTRSHDLSTPQLRALRKELLLVRASVERAEMAEALLDVRSAVTNFSWLRFIVPGFAGARGGGLASLGGLGGMGALLKEYPILSSLASLVLAKPLRSGLASAVRPAIKWGGLAFTAWEGYRVWQQMRRQRDPAAARRTPADEGDLTG</sequence>
<accession>A0A7Z2JEX8</accession>
<organism evidence="1 2">
    <name type="scientific">Paraburkholderia acidisoli</name>
    <dbReference type="NCBI Taxonomy" id="2571748"/>
    <lineage>
        <taxon>Bacteria</taxon>
        <taxon>Pseudomonadati</taxon>
        <taxon>Pseudomonadota</taxon>
        <taxon>Betaproteobacteria</taxon>
        <taxon>Burkholderiales</taxon>
        <taxon>Burkholderiaceae</taxon>
        <taxon>Paraburkholderia</taxon>
    </lineage>
</organism>
<dbReference type="InterPro" id="IPR021751">
    <property type="entry name" value="DUF3318"/>
</dbReference>
<dbReference type="OrthoDB" id="9131106at2"/>
<dbReference type="EMBL" id="CP046913">
    <property type="protein sequence ID" value="QGZ62196.1"/>
    <property type="molecule type" value="Genomic_DNA"/>
</dbReference>
<reference evidence="1 2" key="1">
    <citation type="submission" date="2019-12" db="EMBL/GenBank/DDBJ databases">
        <title>Paraburkholderia acidiphila 7Q-K02 sp. nov and Paraburkholderia acidisoli DHF22 sp. nov., two strains isolated from forest soil.</title>
        <authorList>
            <person name="Gao Z."/>
            <person name="Qiu L."/>
        </authorList>
    </citation>
    <scope>NUCLEOTIDE SEQUENCE [LARGE SCALE GENOMIC DNA]</scope>
    <source>
        <strain evidence="1 2">DHF22</strain>
    </source>
</reference>
<gene>
    <name evidence="1" type="ORF">FAZ98_10905</name>
</gene>
<name>A0A7Z2JEX8_9BURK</name>
<evidence type="ECO:0000313" key="2">
    <source>
        <dbReference type="Proteomes" id="UP000433577"/>
    </source>
</evidence>
<keyword evidence="2" id="KW-1185">Reference proteome</keyword>
<protein>
    <submittedName>
        <fullName evidence="1">DUF3318 domain-containing protein</fullName>
    </submittedName>
</protein>
<dbReference type="KEGG" id="pacs:FAZ98_10905"/>
<dbReference type="AlphaFoldDB" id="A0A7Z2JEX8"/>
<dbReference type="RefSeq" id="WP_158951224.1">
    <property type="nucleotide sequence ID" value="NZ_CP046913.1"/>
</dbReference>
<dbReference type="Pfam" id="PF11780">
    <property type="entry name" value="DUF3318"/>
    <property type="match status" value="1"/>
</dbReference>
<proteinExistence type="predicted"/>
<evidence type="ECO:0000313" key="1">
    <source>
        <dbReference type="EMBL" id="QGZ62196.1"/>
    </source>
</evidence>